<comment type="caution">
    <text evidence="3">The sequence shown here is derived from an EMBL/GenBank/DDBJ whole genome shotgun (WGS) entry which is preliminary data.</text>
</comment>
<sequence>MILAKVTILCLLVTLALAGGYGGYGGGGDGGHLQVTILCLLVTLALAGGYGGYGGGGDGGHDVYAYPKYQFEYGVQDHHTGDQKSQHEIRDGGLVKGEYERAEKGVYQRLNYVYDSHHL</sequence>
<dbReference type="AlphaFoldDB" id="A0AAW1LZ21"/>
<dbReference type="EMBL" id="JASPKY010000073">
    <property type="protein sequence ID" value="KAK9739578.1"/>
    <property type="molecule type" value="Genomic_DNA"/>
</dbReference>
<proteinExistence type="predicted"/>
<feature type="signal peptide" evidence="2">
    <location>
        <begin position="1"/>
        <end position="18"/>
    </location>
</feature>
<evidence type="ECO:0000313" key="3">
    <source>
        <dbReference type="EMBL" id="KAK9739578.1"/>
    </source>
</evidence>
<name>A0AAW1LZ21_POPJA</name>
<evidence type="ECO:0000256" key="2">
    <source>
        <dbReference type="SAM" id="SignalP"/>
    </source>
</evidence>
<protein>
    <submittedName>
        <fullName evidence="3">Uncharacterized protein</fullName>
    </submittedName>
</protein>
<feature type="chain" id="PRO_5043362782" evidence="2">
    <location>
        <begin position="19"/>
        <end position="119"/>
    </location>
</feature>
<reference evidence="3 4" key="1">
    <citation type="journal article" date="2024" name="BMC Genomics">
        <title>De novo assembly and annotation of Popillia japonica's genome with initial clues to its potential as an invasive pest.</title>
        <authorList>
            <person name="Cucini C."/>
            <person name="Boschi S."/>
            <person name="Funari R."/>
            <person name="Cardaioli E."/>
            <person name="Iannotti N."/>
            <person name="Marturano G."/>
            <person name="Paoli F."/>
            <person name="Bruttini M."/>
            <person name="Carapelli A."/>
            <person name="Frati F."/>
            <person name="Nardi F."/>
        </authorList>
    </citation>
    <scope>NUCLEOTIDE SEQUENCE [LARGE SCALE GENOMIC DNA]</scope>
    <source>
        <strain evidence="3">DMR45628</strain>
    </source>
</reference>
<keyword evidence="1" id="KW-1133">Transmembrane helix</keyword>
<evidence type="ECO:0000313" key="4">
    <source>
        <dbReference type="Proteomes" id="UP001458880"/>
    </source>
</evidence>
<feature type="transmembrane region" description="Helical" evidence="1">
    <location>
        <begin position="32"/>
        <end position="53"/>
    </location>
</feature>
<organism evidence="3 4">
    <name type="scientific">Popillia japonica</name>
    <name type="common">Japanese beetle</name>
    <dbReference type="NCBI Taxonomy" id="7064"/>
    <lineage>
        <taxon>Eukaryota</taxon>
        <taxon>Metazoa</taxon>
        <taxon>Ecdysozoa</taxon>
        <taxon>Arthropoda</taxon>
        <taxon>Hexapoda</taxon>
        <taxon>Insecta</taxon>
        <taxon>Pterygota</taxon>
        <taxon>Neoptera</taxon>
        <taxon>Endopterygota</taxon>
        <taxon>Coleoptera</taxon>
        <taxon>Polyphaga</taxon>
        <taxon>Scarabaeiformia</taxon>
        <taxon>Scarabaeidae</taxon>
        <taxon>Rutelinae</taxon>
        <taxon>Popillia</taxon>
    </lineage>
</organism>
<keyword evidence="1" id="KW-0812">Transmembrane</keyword>
<keyword evidence="4" id="KW-1185">Reference proteome</keyword>
<keyword evidence="1" id="KW-0472">Membrane</keyword>
<evidence type="ECO:0000256" key="1">
    <source>
        <dbReference type="SAM" id="Phobius"/>
    </source>
</evidence>
<gene>
    <name evidence="3" type="ORF">QE152_g8892</name>
</gene>
<accession>A0AAW1LZ21</accession>
<keyword evidence="2" id="KW-0732">Signal</keyword>
<dbReference type="Proteomes" id="UP001458880">
    <property type="component" value="Unassembled WGS sequence"/>
</dbReference>